<dbReference type="GO" id="GO:0016709">
    <property type="term" value="F:oxidoreductase activity, acting on paired donors, with incorporation or reduction of molecular oxygen, NAD(P)H as one donor, and incorporation of one atom of oxygen"/>
    <property type="evidence" value="ECO:0007669"/>
    <property type="project" value="UniProtKB-ARBA"/>
</dbReference>
<reference evidence="6 7" key="1">
    <citation type="submission" date="2019-06" db="EMBL/GenBank/DDBJ databases">
        <title>Sequencing the genomes of 1000 actinobacteria strains.</title>
        <authorList>
            <person name="Klenk H.-P."/>
        </authorList>
    </citation>
    <scope>NUCLEOTIDE SEQUENCE [LARGE SCALE GENOMIC DNA]</scope>
    <source>
        <strain evidence="6 7">DSM 43866</strain>
    </source>
</reference>
<gene>
    <name evidence="6" type="ORF">FHX34_104401</name>
</gene>
<evidence type="ECO:0000256" key="1">
    <source>
        <dbReference type="ARBA" id="ARBA00001974"/>
    </source>
</evidence>
<evidence type="ECO:0000256" key="4">
    <source>
        <dbReference type="SAM" id="MobiDB-lite"/>
    </source>
</evidence>
<dbReference type="SUPFAM" id="SSF51905">
    <property type="entry name" value="FAD/NAD(P)-binding domain"/>
    <property type="match status" value="1"/>
</dbReference>
<accession>A0A561VR62</accession>
<keyword evidence="7" id="KW-1185">Reference proteome</keyword>
<dbReference type="Pfam" id="PF01494">
    <property type="entry name" value="FAD_binding_3"/>
    <property type="match status" value="1"/>
</dbReference>
<evidence type="ECO:0000313" key="7">
    <source>
        <dbReference type="Proteomes" id="UP000320239"/>
    </source>
</evidence>
<dbReference type="Gene3D" id="3.50.50.60">
    <property type="entry name" value="FAD/NAD(P)-binding domain"/>
    <property type="match status" value="1"/>
</dbReference>
<protein>
    <submittedName>
        <fullName evidence="6">2-polyprenyl-6-methoxyphenol hydroxylase-like FAD-dependent oxidoreductase</fullName>
    </submittedName>
</protein>
<dbReference type="Proteomes" id="UP000320239">
    <property type="component" value="Unassembled WGS sequence"/>
</dbReference>
<keyword evidence="2" id="KW-0285">Flavoprotein</keyword>
<dbReference type="InterPro" id="IPR050641">
    <property type="entry name" value="RIFMO-like"/>
</dbReference>
<dbReference type="EMBL" id="VIWY01000004">
    <property type="protein sequence ID" value="TWG14102.1"/>
    <property type="molecule type" value="Genomic_DNA"/>
</dbReference>
<dbReference type="AlphaFoldDB" id="A0A561VR62"/>
<sequence length="431" mass="45219">MGDVVIVGAGPTGLWLAGELRLGGATVTVLEARAERDPNSKALTIHPRTIEILDTRGVVEPFLAEGVRIPDGHFGGLPDRMDFAALDTPYPYTLALPQARTEELLEARARQLGATIRRGCRVTGLAGHGVVLESGEVVAARYVAGCDGVRSTVRAAAGIAFPGTGATTWGWLGDVVLDAPPEGGVATIAGPRGGLMVVPLGAGVSRLVGADPSTARPQWPGELTLDELRATVRRIAGTDFGMRDPIWLSRFGNATRQAATYRRGRVLLAGDAAHQHFPTGGVGMNVGIQDAHNLGWKLAAVLTGRAGDALLDTYHEERHPVGAALLAHTRAQTALMTAYTPEGQALRALLSGLITTAPDMSRQLAERLSGLDVTYPTGRRVGNLSFPDGTTLFQRLRGGRHVETEVGLVRPDGHLAHPPGGGARIAGQPAE</sequence>
<dbReference type="Gene3D" id="3.30.70.2450">
    <property type="match status" value="1"/>
</dbReference>
<dbReference type="PRINTS" id="PR00420">
    <property type="entry name" value="RNGMNOXGNASE"/>
</dbReference>
<comment type="cofactor">
    <cofactor evidence="1">
        <name>FAD</name>
        <dbReference type="ChEBI" id="CHEBI:57692"/>
    </cofactor>
</comment>
<dbReference type="GO" id="GO:0071949">
    <property type="term" value="F:FAD binding"/>
    <property type="evidence" value="ECO:0007669"/>
    <property type="project" value="InterPro"/>
</dbReference>
<proteinExistence type="predicted"/>
<comment type="caution">
    <text evidence="6">The sequence shown here is derived from an EMBL/GenBank/DDBJ whole genome shotgun (WGS) entry which is preliminary data.</text>
</comment>
<feature type="domain" description="FAD-binding" evidence="5">
    <location>
        <begin position="3"/>
        <end position="327"/>
    </location>
</feature>
<dbReference type="PANTHER" id="PTHR43004">
    <property type="entry name" value="TRK SYSTEM POTASSIUM UPTAKE PROTEIN"/>
    <property type="match status" value="1"/>
</dbReference>
<evidence type="ECO:0000256" key="3">
    <source>
        <dbReference type="ARBA" id="ARBA00022827"/>
    </source>
</evidence>
<evidence type="ECO:0000259" key="5">
    <source>
        <dbReference type="Pfam" id="PF01494"/>
    </source>
</evidence>
<dbReference type="RefSeq" id="WP_122980115.1">
    <property type="nucleotide sequence ID" value="NZ_BOMX01000086.1"/>
</dbReference>
<name>A0A561VR62_ACTTI</name>
<organism evidence="6 7">
    <name type="scientific">Actinoplanes teichomyceticus</name>
    <dbReference type="NCBI Taxonomy" id="1867"/>
    <lineage>
        <taxon>Bacteria</taxon>
        <taxon>Bacillati</taxon>
        <taxon>Actinomycetota</taxon>
        <taxon>Actinomycetes</taxon>
        <taxon>Micromonosporales</taxon>
        <taxon>Micromonosporaceae</taxon>
        <taxon>Actinoplanes</taxon>
    </lineage>
</organism>
<feature type="region of interest" description="Disordered" evidence="4">
    <location>
        <begin position="411"/>
        <end position="431"/>
    </location>
</feature>
<dbReference type="PANTHER" id="PTHR43004:SF19">
    <property type="entry name" value="BINDING MONOOXYGENASE, PUTATIVE (JCVI)-RELATED"/>
    <property type="match status" value="1"/>
</dbReference>
<dbReference type="OrthoDB" id="3647401at2"/>
<keyword evidence="3" id="KW-0274">FAD</keyword>
<dbReference type="InterPro" id="IPR036188">
    <property type="entry name" value="FAD/NAD-bd_sf"/>
</dbReference>
<evidence type="ECO:0000313" key="6">
    <source>
        <dbReference type="EMBL" id="TWG14102.1"/>
    </source>
</evidence>
<dbReference type="InterPro" id="IPR002938">
    <property type="entry name" value="FAD-bd"/>
</dbReference>
<evidence type="ECO:0000256" key="2">
    <source>
        <dbReference type="ARBA" id="ARBA00022630"/>
    </source>
</evidence>